<name>A0A9P6GF82_9PLEO</name>
<gene>
    <name evidence="2" type="ORF">PMIN01_08336</name>
</gene>
<feature type="region of interest" description="Disordered" evidence="1">
    <location>
        <begin position="54"/>
        <end position="121"/>
    </location>
</feature>
<evidence type="ECO:0000313" key="3">
    <source>
        <dbReference type="Proteomes" id="UP000756921"/>
    </source>
</evidence>
<comment type="caution">
    <text evidence="2">The sequence shown here is derived from an EMBL/GenBank/DDBJ whole genome shotgun (WGS) entry which is preliminary data.</text>
</comment>
<dbReference type="EMBL" id="WJXW01000008">
    <property type="protein sequence ID" value="KAF9733993.1"/>
    <property type="molecule type" value="Genomic_DNA"/>
</dbReference>
<accession>A0A9P6GF82</accession>
<sequence>MTEPDPAVRDSTLGALKIACPSAEMLSQNHSPLDNPFAAAEADVEWSDEEILLPKRRKTPYKPPEIRVAPRVTSMHAADMSSDESDERDLTPNHLSVNASPLIPPKSPSRPDVRPGSSQDDLVKRFYDVARERDALRKELQRQSMAPHGLPAHASVVYKSDEKALISELLGLREEIRLWTEDYFTGTPSASRARRPHLHTSKELFSPLTDNYTAYLKHPSDRPLLIQSLLWSQLQHRIFSTLHKGCGYVWAGKLGDRKLRPLNDTLRKGIFFPRSNLPRSYAKGLSAVRNEDQAEAYHRWRALTVNLLVPQVDGKWSPTFDAAPVLKWIKRFCARLRRRLRPWACTSLREGKETLYTIVSAAVALDLKMKRQRADYRFITWTGGRPNQFWGYGFYDSEMDDVESEDEGGYRGGSVVSSASRMRRRVELSLAPALERCGNANGHVFDQNFILVKADVTCRRLERAREPTRRKPGIFSRGRGG</sequence>
<dbReference type="OrthoDB" id="5213630at2759"/>
<proteinExistence type="predicted"/>
<reference evidence="2" key="1">
    <citation type="journal article" date="2020" name="Mol. Plant Microbe Interact.">
        <title>Genome Sequence of the Biocontrol Agent Coniothyrium minitans strain Conio (IMI 134523).</title>
        <authorList>
            <person name="Patel D."/>
            <person name="Shittu T.A."/>
            <person name="Baroncelli R."/>
            <person name="Muthumeenakshi S."/>
            <person name="Osborne T.H."/>
            <person name="Janganan T.K."/>
            <person name="Sreenivasaprasad S."/>
        </authorList>
    </citation>
    <scope>NUCLEOTIDE SEQUENCE</scope>
    <source>
        <strain evidence="2">Conio</strain>
    </source>
</reference>
<keyword evidence="3" id="KW-1185">Reference proteome</keyword>
<dbReference type="Proteomes" id="UP000756921">
    <property type="component" value="Unassembled WGS sequence"/>
</dbReference>
<organism evidence="2 3">
    <name type="scientific">Paraphaeosphaeria minitans</name>
    <dbReference type="NCBI Taxonomy" id="565426"/>
    <lineage>
        <taxon>Eukaryota</taxon>
        <taxon>Fungi</taxon>
        <taxon>Dikarya</taxon>
        <taxon>Ascomycota</taxon>
        <taxon>Pezizomycotina</taxon>
        <taxon>Dothideomycetes</taxon>
        <taxon>Pleosporomycetidae</taxon>
        <taxon>Pleosporales</taxon>
        <taxon>Massarineae</taxon>
        <taxon>Didymosphaeriaceae</taxon>
        <taxon>Paraphaeosphaeria</taxon>
    </lineage>
</organism>
<dbReference type="AlphaFoldDB" id="A0A9P6GF82"/>
<evidence type="ECO:0000313" key="2">
    <source>
        <dbReference type="EMBL" id="KAF9733993.1"/>
    </source>
</evidence>
<protein>
    <submittedName>
        <fullName evidence="2">Uncharacterized protein</fullName>
    </submittedName>
</protein>
<evidence type="ECO:0000256" key="1">
    <source>
        <dbReference type="SAM" id="MobiDB-lite"/>
    </source>
</evidence>